<accession>A0A7J0A1Y6</accession>
<comment type="caution">
    <text evidence="1">The sequence shown here is derived from an EMBL/GenBank/DDBJ whole genome shotgun (WGS) entry which is preliminary data.</text>
</comment>
<gene>
    <name evidence="1" type="ORF">IMSAGC001_01772</name>
</gene>
<protein>
    <submittedName>
        <fullName evidence="1">Uncharacterized protein</fullName>
    </submittedName>
</protein>
<proteinExistence type="predicted"/>
<dbReference type="EMBL" id="BLLS01000038">
    <property type="protein sequence ID" value="GFH86364.1"/>
    <property type="molecule type" value="Genomic_DNA"/>
</dbReference>
<sequence>MQYALRLPCLALALEDFYTRIKKAKTFLIFS</sequence>
<evidence type="ECO:0000313" key="1">
    <source>
        <dbReference type="EMBL" id="GFH86364.1"/>
    </source>
</evidence>
<reference evidence="1 2" key="1">
    <citation type="journal article" date="2020" name="Microbiome">
        <title>Single-cell genomics of uncultured bacteria reveals dietary fiber responders in the mouse gut microbiota.</title>
        <authorList>
            <person name="Chijiiwa R."/>
            <person name="Hosokawa M."/>
            <person name="Kogawa M."/>
            <person name="Nishikawa Y."/>
            <person name="Ide K."/>
            <person name="Sakanashi C."/>
            <person name="Takahashi K."/>
            <person name="Takeyama H."/>
        </authorList>
    </citation>
    <scope>NUCLEOTIDE SEQUENCE [LARGE SCALE GENOMIC DNA]</scope>
    <source>
        <strain evidence="1">IMSAGC_001</strain>
    </source>
</reference>
<dbReference type="Proteomes" id="UP000491181">
    <property type="component" value="Unassembled WGS sequence"/>
</dbReference>
<dbReference type="AlphaFoldDB" id="A0A7J0A1Y6"/>
<evidence type="ECO:0000313" key="2">
    <source>
        <dbReference type="Proteomes" id="UP000491181"/>
    </source>
</evidence>
<organism evidence="1 2">
    <name type="scientific">Bacteroides acidifaciens</name>
    <dbReference type="NCBI Taxonomy" id="85831"/>
    <lineage>
        <taxon>Bacteria</taxon>
        <taxon>Pseudomonadati</taxon>
        <taxon>Bacteroidota</taxon>
        <taxon>Bacteroidia</taxon>
        <taxon>Bacteroidales</taxon>
        <taxon>Bacteroidaceae</taxon>
        <taxon>Bacteroides</taxon>
    </lineage>
</organism>
<name>A0A7J0A1Y6_9BACE</name>